<evidence type="ECO:0000313" key="5">
    <source>
        <dbReference type="Proteomes" id="UP000323000"/>
    </source>
</evidence>
<reference evidence="5" key="1">
    <citation type="journal article" date="2019" name="Gigascience">
        <title>De novo genome assembly of the endangered Acer yangbiense, a plant species with extremely small populations endemic to Yunnan Province, China.</title>
        <authorList>
            <person name="Yang J."/>
            <person name="Wariss H.M."/>
            <person name="Tao L."/>
            <person name="Zhang R."/>
            <person name="Yun Q."/>
            <person name="Hollingsworth P."/>
            <person name="Dao Z."/>
            <person name="Luo G."/>
            <person name="Guo H."/>
            <person name="Ma Y."/>
            <person name="Sun W."/>
        </authorList>
    </citation>
    <scope>NUCLEOTIDE SEQUENCE [LARGE SCALE GENOMIC DNA]</scope>
    <source>
        <strain evidence="5">cv. Malutang</strain>
    </source>
</reference>
<feature type="compositionally biased region" description="Basic and acidic residues" evidence="1">
    <location>
        <begin position="260"/>
        <end position="275"/>
    </location>
</feature>
<feature type="region of interest" description="Disordered" evidence="1">
    <location>
        <begin position="81"/>
        <end position="105"/>
    </location>
</feature>
<organism evidence="4 5">
    <name type="scientific">Acer yangbiense</name>
    <dbReference type="NCBI Taxonomy" id="1000413"/>
    <lineage>
        <taxon>Eukaryota</taxon>
        <taxon>Viridiplantae</taxon>
        <taxon>Streptophyta</taxon>
        <taxon>Embryophyta</taxon>
        <taxon>Tracheophyta</taxon>
        <taxon>Spermatophyta</taxon>
        <taxon>Magnoliopsida</taxon>
        <taxon>eudicotyledons</taxon>
        <taxon>Gunneridae</taxon>
        <taxon>Pentapetalae</taxon>
        <taxon>rosids</taxon>
        <taxon>malvids</taxon>
        <taxon>Sapindales</taxon>
        <taxon>Sapindaceae</taxon>
        <taxon>Hippocastanoideae</taxon>
        <taxon>Acereae</taxon>
        <taxon>Acer</taxon>
    </lineage>
</organism>
<dbReference type="Pfam" id="PF04782">
    <property type="entry name" value="DUF632"/>
    <property type="match status" value="1"/>
</dbReference>
<proteinExistence type="predicted"/>
<dbReference type="AlphaFoldDB" id="A0A5C7I6W3"/>
<feature type="domain" description="DUF630" evidence="3">
    <location>
        <begin position="1"/>
        <end position="60"/>
    </location>
</feature>
<feature type="region of interest" description="Disordered" evidence="1">
    <location>
        <begin position="251"/>
        <end position="275"/>
    </location>
</feature>
<dbReference type="Pfam" id="PF04783">
    <property type="entry name" value="DUF630"/>
    <property type="match status" value="1"/>
</dbReference>
<dbReference type="PANTHER" id="PTHR21450">
    <property type="entry name" value="PROTEIN ALTERED PHOSPHATE STARVATION RESPONSE 1"/>
    <property type="match status" value="1"/>
</dbReference>
<dbReference type="PANTHER" id="PTHR21450:SF17">
    <property type="entry name" value="OS09G0542500 PROTEIN"/>
    <property type="match status" value="1"/>
</dbReference>
<comment type="caution">
    <text evidence="4">The sequence shown here is derived from an EMBL/GenBank/DDBJ whole genome shotgun (WGS) entry which is preliminary data.</text>
</comment>
<name>A0A5C7I6W3_9ROSI</name>
<evidence type="ECO:0000259" key="3">
    <source>
        <dbReference type="Pfam" id="PF04783"/>
    </source>
</evidence>
<accession>A0A5C7I6W3</accession>
<dbReference type="OrthoDB" id="1893612at2759"/>
<evidence type="ECO:0000256" key="1">
    <source>
        <dbReference type="SAM" id="MobiDB-lite"/>
    </source>
</evidence>
<gene>
    <name evidence="4" type="ORF">EZV62_011869</name>
</gene>
<protein>
    <recommendedName>
        <fullName evidence="6">DUF632 domain-containing protein</fullName>
    </recommendedName>
</protein>
<feature type="compositionally biased region" description="Low complexity" evidence="1">
    <location>
        <begin position="160"/>
        <end position="176"/>
    </location>
</feature>
<feature type="compositionally biased region" description="Acidic residues" evidence="1">
    <location>
        <begin position="141"/>
        <end position="151"/>
    </location>
</feature>
<dbReference type="InterPro" id="IPR006867">
    <property type="entry name" value="DUF632"/>
</dbReference>
<sequence>MGCVASKLEEEEEVVSICKERKRQLKLAVERRYALAEAHCRYYQALFAVSAAIKLFVARHSSPSSPFLITFENHNPLNGPCGGVAGSGDGHSHSQLPPPSSTAQNVINNPMFLQQKPNHEANACDDFCECDSSSITSSDSCEGEEEEEESKEEMVREQQHQQQQQQQQQHYQYHQQQPPPHCGYYYMQMPPPMASSSPQRDFGWDFFNPFDAASMRPLHHHHHEVMQSYRRCSDDDLRAVREEEGIPDLEEEEDGVQVKNTEEKQEVEKVEKSSVTKEVEEESVVKVGVDDHGANNVSQQGEPKGLSFIDTPEQGRELLEALKDIEDHFIRASDSGKDVSRMLEINRVHLQSNLEEIKENSTKLMQAITWHRSTSSKPSSCKSLVASSSSKSSTWTEFKNELFDEYGGMNSGSHSSTLERLYVWEKKLYEEVKAGDSTRKLYEKKCSRLRNQDVKGDDELTMDKTRAAAKDLYARILVAIRRVETISKRIQQLSDEELKPQVLELLKGLTQTWKIMLESHETQNRIIFEVKNFACPTFGKFCNDSHRLATLQLEAELLNWRACFAEYLAAQKAYVEVLHNWLIKFLVPEVDFYSKGKRSSAPYRANGPPLLIICHDWLASMEKLPDKLVAFALKSFSKDVRALWHQQGDEQLQKRKVDNLAKELDRRTLGFQKTEARFLESKLTITTEVKSELPEEDHQTDFLTEKKDQLDMFRTKLEVEKEKHHSCMQETQRITLNGFQTGFSTVFESLAEFSKASLKMYNDLLTYGENAEGAGNLSYIEGSQVEENGGQ</sequence>
<evidence type="ECO:0008006" key="6">
    <source>
        <dbReference type="Google" id="ProtNLM"/>
    </source>
</evidence>
<dbReference type="Proteomes" id="UP000323000">
    <property type="component" value="Chromosome 4"/>
</dbReference>
<evidence type="ECO:0000313" key="4">
    <source>
        <dbReference type="EMBL" id="TXG64875.1"/>
    </source>
</evidence>
<dbReference type="InterPro" id="IPR006868">
    <property type="entry name" value="DUF630"/>
</dbReference>
<feature type="domain" description="DUF632" evidence="2">
    <location>
        <begin position="318"/>
        <end position="641"/>
    </location>
</feature>
<keyword evidence="5" id="KW-1185">Reference proteome</keyword>
<evidence type="ECO:0000259" key="2">
    <source>
        <dbReference type="Pfam" id="PF04782"/>
    </source>
</evidence>
<dbReference type="EMBL" id="VAHF01000004">
    <property type="protein sequence ID" value="TXG64875.1"/>
    <property type="molecule type" value="Genomic_DNA"/>
</dbReference>
<feature type="region of interest" description="Disordered" evidence="1">
    <location>
        <begin position="134"/>
        <end position="184"/>
    </location>
</feature>